<reference evidence="1" key="1">
    <citation type="journal article" date="2023" name="Mol. Phylogenet. Evol.">
        <title>Genome-scale phylogeny and comparative genomics of the fungal order Sordariales.</title>
        <authorList>
            <person name="Hensen N."/>
            <person name="Bonometti L."/>
            <person name="Westerberg I."/>
            <person name="Brannstrom I.O."/>
            <person name="Guillou S."/>
            <person name="Cros-Aarteil S."/>
            <person name="Calhoun S."/>
            <person name="Haridas S."/>
            <person name="Kuo A."/>
            <person name="Mondo S."/>
            <person name="Pangilinan J."/>
            <person name="Riley R."/>
            <person name="LaButti K."/>
            <person name="Andreopoulos B."/>
            <person name="Lipzen A."/>
            <person name="Chen C."/>
            <person name="Yan M."/>
            <person name="Daum C."/>
            <person name="Ng V."/>
            <person name="Clum A."/>
            <person name="Steindorff A."/>
            <person name="Ohm R.A."/>
            <person name="Martin F."/>
            <person name="Silar P."/>
            <person name="Natvig D.O."/>
            <person name="Lalanne C."/>
            <person name="Gautier V."/>
            <person name="Ament-Velasquez S.L."/>
            <person name="Kruys A."/>
            <person name="Hutchinson M.I."/>
            <person name="Powell A.J."/>
            <person name="Barry K."/>
            <person name="Miller A.N."/>
            <person name="Grigoriev I.V."/>
            <person name="Debuchy R."/>
            <person name="Gladieux P."/>
            <person name="Hiltunen Thoren M."/>
            <person name="Johannesson H."/>
        </authorList>
    </citation>
    <scope>NUCLEOTIDE SEQUENCE</scope>
    <source>
        <strain evidence="1">CBS 118394</strain>
    </source>
</reference>
<gene>
    <name evidence="1" type="ORF">B0H66DRAFT_643453</name>
</gene>
<keyword evidence="2" id="KW-1185">Reference proteome</keyword>
<sequence length="377" mass="41452">MDPFSITAGCVGIMASIERTFVAIRDFVRDVREARGELSTTTRHLSELKMTISLINNGHTPDPAASSAPTPVPESITLQTVTVIGSCRDIIGELDVLMDKYSPRCHRTPLKWALTGKNDVSSLNKQLEAHARTLAMVLEISTLAVSKSIKADTRALGVISDRIDIIERYLGSLTGYTESVVDDTLGPTDEASFETSSVESMSTIDDVAVLSHTSSSPALFSRDSGNLLVNTPNILAIHAKIRQWLHGVIAFWYDDLKASEEAVAAPRKKITAVKEKLSVVTETIIVSRNGLALLYNGRTTRRWARIIRQRRANIANHVEEKAELDRIRATFQTYCEEINAERDRRNLAGWIRGIKTVVSKSGAIEKDAAAGLNVEQL</sequence>
<evidence type="ECO:0008006" key="3">
    <source>
        <dbReference type="Google" id="ProtNLM"/>
    </source>
</evidence>
<comment type="caution">
    <text evidence="1">The sequence shown here is derived from an EMBL/GenBank/DDBJ whole genome shotgun (WGS) entry which is preliminary data.</text>
</comment>
<protein>
    <recommendedName>
        <fullName evidence="3">Fungal N-terminal domain-containing protein</fullName>
    </recommendedName>
</protein>
<dbReference type="EMBL" id="JAUEDM010000007">
    <property type="protein sequence ID" value="KAK3313994.1"/>
    <property type="molecule type" value="Genomic_DNA"/>
</dbReference>
<dbReference type="Proteomes" id="UP001283341">
    <property type="component" value="Unassembled WGS sequence"/>
</dbReference>
<evidence type="ECO:0000313" key="2">
    <source>
        <dbReference type="Proteomes" id="UP001283341"/>
    </source>
</evidence>
<evidence type="ECO:0000313" key="1">
    <source>
        <dbReference type="EMBL" id="KAK3313994.1"/>
    </source>
</evidence>
<dbReference type="AlphaFoldDB" id="A0AAE0HWQ6"/>
<accession>A0AAE0HWQ6</accession>
<proteinExistence type="predicted"/>
<organism evidence="1 2">
    <name type="scientific">Apodospora peruviana</name>
    <dbReference type="NCBI Taxonomy" id="516989"/>
    <lineage>
        <taxon>Eukaryota</taxon>
        <taxon>Fungi</taxon>
        <taxon>Dikarya</taxon>
        <taxon>Ascomycota</taxon>
        <taxon>Pezizomycotina</taxon>
        <taxon>Sordariomycetes</taxon>
        <taxon>Sordariomycetidae</taxon>
        <taxon>Sordariales</taxon>
        <taxon>Lasiosphaeriaceae</taxon>
        <taxon>Apodospora</taxon>
    </lineage>
</organism>
<name>A0AAE0HWQ6_9PEZI</name>
<reference evidence="1" key="2">
    <citation type="submission" date="2023-06" db="EMBL/GenBank/DDBJ databases">
        <authorList>
            <consortium name="Lawrence Berkeley National Laboratory"/>
            <person name="Haridas S."/>
            <person name="Hensen N."/>
            <person name="Bonometti L."/>
            <person name="Westerberg I."/>
            <person name="Brannstrom I.O."/>
            <person name="Guillou S."/>
            <person name="Cros-Aarteil S."/>
            <person name="Calhoun S."/>
            <person name="Kuo A."/>
            <person name="Mondo S."/>
            <person name="Pangilinan J."/>
            <person name="Riley R."/>
            <person name="Labutti K."/>
            <person name="Andreopoulos B."/>
            <person name="Lipzen A."/>
            <person name="Chen C."/>
            <person name="Yanf M."/>
            <person name="Daum C."/>
            <person name="Ng V."/>
            <person name="Clum A."/>
            <person name="Steindorff A."/>
            <person name="Ohm R."/>
            <person name="Martin F."/>
            <person name="Silar P."/>
            <person name="Natvig D."/>
            <person name="Lalanne C."/>
            <person name="Gautier V."/>
            <person name="Ament-Velasquez S.L."/>
            <person name="Kruys A."/>
            <person name="Hutchinson M.I."/>
            <person name="Powell A.J."/>
            <person name="Barry K."/>
            <person name="Miller A.N."/>
            <person name="Grigoriev I.V."/>
            <person name="Debuchy R."/>
            <person name="Gladieux P."/>
            <person name="Thoren M.H."/>
            <person name="Johannesson H."/>
        </authorList>
    </citation>
    <scope>NUCLEOTIDE SEQUENCE</scope>
    <source>
        <strain evidence="1">CBS 118394</strain>
    </source>
</reference>